<dbReference type="EMBL" id="JAUIZM010000010">
    <property type="protein sequence ID" value="KAK1360731.1"/>
    <property type="molecule type" value="Genomic_DNA"/>
</dbReference>
<reference evidence="2" key="2">
    <citation type="submission" date="2023-05" db="EMBL/GenBank/DDBJ databases">
        <authorList>
            <person name="Schelkunov M.I."/>
        </authorList>
    </citation>
    <scope>NUCLEOTIDE SEQUENCE</scope>
    <source>
        <strain evidence="2">Hsosn_3</strain>
        <tissue evidence="2">Leaf</tissue>
    </source>
</reference>
<keyword evidence="3" id="KW-1185">Reference proteome</keyword>
<dbReference type="AlphaFoldDB" id="A0AAD8H6K2"/>
<reference evidence="2" key="1">
    <citation type="submission" date="2023-02" db="EMBL/GenBank/DDBJ databases">
        <title>Genome of toxic invasive species Heracleum sosnowskyi carries increased number of genes despite the absence of recent whole-genome duplications.</title>
        <authorList>
            <person name="Schelkunov M."/>
            <person name="Shtratnikova V."/>
            <person name="Makarenko M."/>
            <person name="Klepikova A."/>
            <person name="Omelchenko D."/>
            <person name="Novikova G."/>
            <person name="Obukhova E."/>
            <person name="Bogdanov V."/>
            <person name="Penin A."/>
            <person name="Logacheva M."/>
        </authorList>
    </citation>
    <scope>NUCLEOTIDE SEQUENCE</scope>
    <source>
        <strain evidence="2">Hsosn_3</strain>
        <tissue evidence="2">Leaf</tissue>
    </source>
</reference>
<dbReference type="Proteomes" id="UP001237642">
    <property type="component" value="Unassembled WGS sequence"/>
</dbReference>
<accession>A0AAD8H6K2</accession>
<dbReference type="PANTHER" id="PTHR31286">
    <property type="entry name" value="GLYCINE-RICH CELL WALL STRUCTURAL PROTEIN 1.8-LIKE"/>
    <property type="match status" value="1"/>
</dbReference>
<comment type="caution">
    <text evidence="2">The sequence shown here is derived from an EMBL/GenBank/DDBJ whole genome shotgun (WGS) entry which is preliminary data.</text>
</comment>
<name>A0AAD8H6K2_9APIA</name>
<feature type="compositionally biased region" description="Basic and acidic residues" evidence="1">
    <location>
        <begin position="150"/>
        <end position="166"/>
    </location>
</feature>
<organism evidence="2 3">
    <name type="scientific">Heracleum sosnowskyi</name>
    <dbReference type="NCBI Taxonomy" id="360622"/>
    <lineage>
        <taxon>Eukaryota</taxon>
        <taxon>Viridiplantae</taxon>
        <taxon>Streptophyta</taxon>
        <taxon>Embryophyta</taxon>
        <taxon>Tracheophyta</taxon>
        <taxon>Spermatophyta</taxon>
        <taxon>Magnoliopsida</taxon>
        <taxon>eudicotyledons</taxon>
        <taxon>Gunneridae</taxon>
        <taxon>Pentapetalae</taxon>
        <taxon>asterids</taxon>
        <taxon>campanulids</taxon>
        <taxon>Apiales</taxon>
        <taxon>Apiaceae</taxon>
        <taxon>Apioideae</taxon>
        <taxon>apioid superclade</taxon>
        <taxon>Tordylieae</taxon>
        <taxon>Tordyliinae</taxon>
        <taxon>Heracleum</taxon>
    </lineage>
</organism>
<dbReference type="PANTHER" id="PTHR31286:SF180">
    <property type="entry name" value="OS10G0362600 PROTEIN"/>
    <property type="match status" value="1"/>
</dbReference>
<proteinExistence type="predicted"/>
<gene>
    <name evidence="2" type="ORF">POM88_045205</name>
</gene>
<evidence type="ECO:0000256" key="1">
    <source>
        <dbReference type="SAM" id="MobiDB-lite"/>
    </source>
</evidence>
<evidence type="ECO:0000313" key="2">
    <source>
        <dbReference type="EMBL" id="KAK1360731.1"/>
    </source>
</evidence>
<dbReference type="InterPro" id="IPR040256">
    <property type="entry name" value="At4g02000-like"/>
</dbReference>
<sequence>MKPWHEFFPDNLKNMENSKSRIWVRFSHVPFLYWTVKDLCMLGLAVGKLIGMDNGTYRAATRNEPSSVARLLIETDVLDPVQYFILVDAYVVNRKSKVLLTYEVSSICGYCCEEHNGVCDLLKECFMEMGEEPTNFRLSLNNYGDSAYRDHVHSSDSDAESPRLENAEFDSELESGFLEDWTTSEEMAMDMDVDNDLGSQVGEAVYVQVDSHKRSHLQPASLLLGKDIEIMEITQGTAMGTDTATQGDTHSGHKRQMDRILLTDSGEDDGFVPDDEFADGRVGTYDI</sequence>
<evidence type="ECO:0000313" key="3">
    <source>
        <dbReference type="Proteomes" id="UP001237642"/>
    </source>
</evidence>
<evidence type="ECO:0008006" key="4">
    <source>
        <dbReference type="Google" id="ProtNLM"/>
    </source>
</evidence>
<feature type="region of interest" description="Disordered" evidence="1">
    <location>
        <begin position="150"/>
        <end position="169"/>
    </location>
</feature>
<protein>
    <recommendedName>
        <fullName evidence="4">DUF4283 domain-containing protein</fullName>
    </recommendedName>
</protein>